<evidence type="ECO:0000313" key="2">
    <source>
        <dbReference type="Ensembl" id="ENSSHBP00005022469.1"/>
    </source>
</evidence>
<dbReference type="CTD" id="55721"/>
<feature type="region of interest" description="Disordered" evidence="1">
    <location>
        <begin position="130"/>
        <end position="155"/>
    </location>
</feature>
<dbReference type="SMART" id="SM00015">
    <property type="entry name" value="IQ"/>
    <property type="match status" value="1"/>
</dbReference>
<name>A0A672V4J8_STRHB</name>
<feature type="region of interest" description="Disordered" evidence="1">
    <location>
        <begin position="1"/>
        <end position="51"/>
    </location>
</feature>
<organism evidence="2 3">
    <name type="scientific">Strigops habroptila</name>
    <name type="common">Kakapo</name>
    <dbReference type="NCBI Taxonomy" id="2489341"/>
    <lineage>
        <taxon>Eukaryota</taxon>
        <taxon>Metazoa</taxon>
        <taxon>Chordata</taxon>
        <taxon>Craniata</taxon>
        <taxon>Vertebrata</taxon>
        <taxon>Euteleostomi</taxon>
        <taxon>Archelosauria</taxon>
        <taxon>Archosauria</taxon>
        <taxon>Dinosauria</taxon>
        <taxon>Saurischia</taxon>
        <taxon>Theropoda</taxon>
        <taxon>Coelurosauria</taxon>
        <taxon>Aves</taxon>
        <taxon>Neognathae</taxon>
        <taxon>Neoaves</taxon>
        <taxon>Telluraves</taxon>
        <taxon>Australaves</taxon>
        <taxon>Psittaciformes</taxon>
        <taxon>Psittacidae</taxon>
        <taxon>Strigops</taxon>
    </lineage>
</organism>
<dbReference type="InterPro" id="IPR042506">
    <property type="entry name" value="IQCC"/>
</dbReference>
<feature type="region of interest" description="Disordered" evidence="1">
    <location>
        <begin position="408"/>
        <end position="430"/>
    </location>
</feature>
<dbReference type="Proteomes" id="UP000472266">
    <property type="component" value="Chromosome 15"/>
</dbReference>
<dbReference type="PANTHER" id="PTHR16049:SF8">
    <property type="entry name" value="IQ DOMAIN-CONTAINING PROTEIN C"/>
    <property type="match status" value="1"/>
</dbReference>
<dbReference type="AlphaFoldDB" id="A0A672V4J8"/>
<reference evidence="2" key="2">
    <citation type="submission" date="2025-08" db="UniProtKB">
        <authorList>
            <consortium name="Ensembl"/>
        </authorList>
    </citation>
    <scope>IDENTIFICATION</scope>
</reference>
<dbReference type="PANTHER" id="PTHR16049">
    <property type="entry name" value="IQ DOMAIN-CONTAINING PROTEIN C"/>
    <property type="match status" value="1"/>
</dbReference>
<protein>
    <submittedName>
        <fullName evidence="2">IQ motif containing C</fullName>
    </submittedName>
</protein>
<dbReference type="CDD" id="cd23767">
    <property type="entry name" value="IQCD"/>
    <property type="match status" value="1"/>
</dbReference>
<dbReference type="OMA" id="TWRAPPH"/>
<evidence type="ECO:0000313" key="3">
    <source>
        <dbReference type="Proteomes" id="UP000472266"/>
    </source>
</evidence>
<dbReference type="Gene3D" id="1.20.5.190">
    <property type="match status" value="1"/>
</dbReference>
<gene>
    <name evidence="2" type="primary">IQCC</name>
</gene>
<feature type="compositionally biased region" description="Low complexity" evidence="1">
    <location>
        <begin position="136"/>
        <end position="148"/>
    </location>
</feature>
<dbReference type="GeneTree" id="ENSGT00390000017195"/>
<reference evidence="2 3" key="1">
    <citation type="submission" date="2019-11" db="EMBL/GenBank/DDBJ databases">
        <title>Strigops habroptila (kakapo) genome, bStrHab1, primary haplotype, v2.</title>
        <authorList>
            <person name="Jarvis E.D."/>
            <person name="Howard J."/>
            <person name="Rhie A."/>
            <person name="Phillippy A."/>
            <person name="Korlach J."/>
            <person name="Digby A."/>
            <person name="Iorns D."/>
            <person name="Eason D."/>
            <person name="Robertson B."/>
            <person name="Raemaekers T."/>
            <person name="Howe K."/>
            <person name="Lewin H."/>
            <person name="Damas J."/>
            <person name="Hastie A."/>
            <person name="Tracey A."/>
            <person name="Chow W."/>
            <person name="Fedrigo O."/>
        </authorList>
    </citation>
    <scope>NUCLEOTIDE SEQUENCE [LARGE SCALE GENOMIC DNA]</scope>
</reference>
<feature type="region of interest" description="Disordered" evidence="1">
    <location>
        <begin position="202"/>
        <end position="258"/>
    </location>
</feature>
<feature type="region of interest" description="Disordered" evidence="1">
    <location>
        <begin position="338"/>
        <end position="380"/>
    </location>
</feature>
<dbReference type="PROSITE" id="PS50096">
    <property type="entry name" value="IQ"/>
    <property type="match status" value="1"/>
</dbReference>
<sequence length="500" mass="53587">MQIPAPGPRDECPAGAGTRPGRLRRLGRRLAQGPCPAAPVPPAPWRSGGRSAAPLPAWLSRCPPAGARPSRCRCPPCPRPGSAPGSGGQARSGCAARRWRGGPRCSTASSPTCPTCARWRAGCSACSATSTRESCRPSGRSAPSSSWSTCGRCRRSWRGSTSASMAAWRSSLRSRRRQRLTGTWTSCWHTWRSSAAPYRSCTWPRAPTPRTPRPDPAPGAAPSDPAATTRGPRAPPPAAAMSVRASVPRPGDAISRRRGAAAMAAAALGPQAEAEGWRRVLRAVTRLQACVRGYLVRKRFQSLRAAYEEVVLEIEGDLSQLQWRGRLLPRPVFIPEEPVQGNCSSPHEAAPSEEASTEKPQEELDAPEPEQDQGCSSRNPTAQLLSEKGLSPTGAGDAVTPLNLEADADEHPEKECSAPAESKGWQNNSNMSSDLVAESLEACLEIPLVDIKELPQTRSGLQSYRNHLVMELLWLEQAIVSRKNFLMLKQKLGTPGGGHS</sequence>
<feature type="compositionally biased region" description="Low complexity" evidence="1">
    <location>
        <begin position="220"/>
        <end position="232"/>
    </location>
</feature>
<accession>A0A672V4J8</accession>
<dbReference type="InterPro" id="IPR000048">
    <property type="entry name" value="IQ_motif_EF-hand-BS"/>
</dbReference>
<dbReference type="Pfam" id="PF00612">
    <property type="entry name" value="IQ"/>
    <property type="match status" value="1"/>
</dbReference>
<dbReference type="OrthoDB" id="6161953at2759"/>
<feature type="compositionally biased region" description="Low complexity" evidence="1">
    <location>
        <begin position="239"/>
        <end position="249"/>
    </location>
</feature>
<dbReference type="GeneID" id="115616098"/>
<keyword evidence="3" id="KW-1185">Reference proteome</keyword>
<dbReference type="RefSeq" id="XP_030360804.1">
    <property type="nucleotide sequence ID" value="XM_030504944.1"/>
</dbReference>
<feature type="compositionally biased region" description="Pro residues" evidence="1">
    <location>
        <begin position="206"/>
        <end position="219"/>
    </location>
</feature>
<dbReference type="Ensembl" id="ENSSHBT00005026747.1">
    <property type="protein sequence ID" value="ENSSHBP00005022469.1"/>
    <property type="gene ID" value="ENSSHBG00005018931.1"/>
</dbReference>
<dbReference type="InParanoid" id="A0A672V4J8"/>
<evidence type="ECO:0000256" key="1">
    <source>
        <dbReference type="SAM" id="MobiDB-lite"/>
    </source>
</evidence>
<dbReference type="KEGG" id="shab:115616098"/>
<proteinExistence type="predicted"/>
<reference evidence="2" key="3">
    <citation type="submission" date="2025-09" db="UniProtKB">
        <authorList>
            <consortium name="Ensembl"/>
        </authorList>
    </citation>
    <scope>IDENTIFICATION</scope>
</reference>